<reference evidence="2" key="2">
    <citation type="submission" date="2017-06" db="EMBL/GenBank/DDBJ databases">
        <title>The pomegranate genome and the genomics of punicalagin biosynthesis.</title>
        <authorList>
            <person name="Xu C."/>
        </authorList>
    </citation>
    <scope>NUCLEOTIDE SEQUENCE [LARGE SCALE GENOMIC DNA]</scope>
    <source>
        <tissue evidence="2">Fresh leaf</tissue>
    </source>
</reference>
<feature type="transmembrane region" description="Helical" evidence="1">
    <location>
        <begin position="109"/>
        <end position="133"/>
    </location>
</feature>
<evidence type="ECO:0000313" key="5">
    <source>
        <dbReference type="Proteomes" id="UP000233551"/>
    </source>
</evidence>
<evidence type="ECO:0000256" key="1">
    <source>
        <dbReference type="SAM" id="Phobius"/>
    </source>
</evidence>
<dbReference type="OrthoDB" id="672819at2759"/>
<comment type="caution">
    <text evidence="2">The sequence shown here is derived from an EMBL/GenBank/DDBJ whole genome shotgun (WGS) entry which is preliminary data.</text>
</comment>
<evidence type="ECO:0000313" key="2">
    <source>
        <dbReference type="EMBL" id="OWM86253.1"/>
    </source>
</evidence>
<sequence>MISTTVYISTTTSILSPNLRPKRVGPSTRLVLALRRGGNDRGRGAGRIVDEGMVVLRKRIQEMKKFEKSYEASPQWMEWERSHYDEYNSMVCELMGFVQVKLMNLRPGLALGMLVLIILGMAISSAMLLIHLLEITKWISSKLYVM</sequence>
<dbReference type="PANTHER" id="PTHR33782">
    <property type="entry name" value="OS01G0121600 PROTEIN"/>
    <property type="match status" value="1"/>
</dbReference>
<keyword evidence="1" id="KW-0472">Membrane</keyword>
<name>A0A218XMS8_PUNGR</name>
<dbReference type="Proteomes" id="UP000233551">
    <property type="component" value="Unassembled WGS sequence"/>
</dbReference>
<dbReference type="EMBL" id="PGOL01002924">
    <property type="protein sequence ID" value="PKI44294.1"/>
    <property type="molecule type" value="Genomic_DNA"/>
</dbReference>
<proteinExistence type="predicted"/>
<gene>
    <name evidence="2" type="ORF">CDL15_Pgr011077</name>
    <name evidence="3" type="ORF">CRG98_035368</name>
</gene>
<keyword evidence="1" id="KW-1133">Transmembrane helix</keyword>
<dbReference type="PANTHER" id="PTHR33782:SF5">
    <property type="entry name" value="MEDIATOR OF RNA POLYMERASE II TRANSCRIPTION SUBUNIT"/>
    <property type="match status" value="1"/>
</dbReference>
<evidence type="ECO:0000313" key="4">
    <source>
        <dbReference type="Proteomes" id="UP000197138"/>
    </source>
</evidence>
<organism evidence="2 4">
    <name type="scientific">Punica granatum</name>
    <name type="common">Pomegranate</name>
    <dbReference type="NCBI Taxonomy" id="22663"/>
    <lineage>
        <taxon>Eukaryota</taxon>
        <taxon>Viridiplantae</taxon>
        <taxon>Streptophyta</taxon>
        <taxon>Embryophyta</taxon>
        <taxon>Tracheophyta</taxon>
        <taxon>Spermatophyta</taxon>
        <taxon>Magnoliopsida</taxon>
        <taxon>eudicotyledons</taxon>
        <taxon>Gunneridae</taxon>
        <taxon>Pentapetalae</taxon>
        <taxon>rosids</taxon>
        <taxon>malvids</taxon>
        <taxon>Myrtales</taxon>
        <taxon>Lythraceae</taxon>
        <taxon>Punica</taxon>
    </lineage>
</organism>
<keyword evidence="5" id="KW-1185">Reference proteome</keyword>
<dbReference type="Proteomes" id="UP000197138">
    <property type="component" value="Unassembled WGS sequence"/>
</dbReference>
<protein>
    <submittedName>
        <fullName evidence="2">Uncharacterized protein</fullName>
    </submittedName>
</protein>
<reference evidence="4" key="1">
    <citation type="journal article" date="2017" name="Plant J.">
        <title>The pomegranate (Punica granatum L.) genome and the genomics of punicalagin biosynthesis.</title>
        <authorList>
            <person name="Qin G."/>
            <person name="Xu C."/>
            <person name="Ming R."/>
            <person name="Tang H."/>
            <person name="Guyot R."/>
            <person name="Kramer E.M."/>
            <person name="Hu Y."/>
            <person name="Yi X."/>
            <person name="Qi Y."/>
            <person name="Xu X."/>
            <person name="Gao Z."/>
            <person name="Pan H."/>
            <person name="Jian J."/>
            <person name="Tian Y."/>
            <person name="Yue Z."/>
            <person name="Xu Y."/>
        </authorList>
    </citation>
    <scope>NUCLEOTIDE SEQUENCE [LARGE SCALE GENOMIC DNA]</scope>
    <source>
        <strain evidence="4">cv. Dabenzi</strain>
    </source>
</reference>
<dbReference type="EMBL" id="MTKT01001090">
    <property type="protein sequence ID" value="OWM86253.1"/>
    <property type="molecule type" value="Genomic_DNA"/>
</dbReference>
<dbReference type="STRING" id="22663.A0A218XMS8"/>
<reference evidence="3 5" key="3">
    <citation type="submission" date="2017-11" db="EMBL/GenBank/DDBJ databases">
        <title>De-novo sequencing of pomegranate (Punica granatum L.) genome.</title>
        <authorList>
            <person name="Akparov Z."/>
            <person name="Amiraslanov A."/>
            <person name="Hajiyeva S."/>
            <person name="Abbasov M."/>
            <person name="Kaur K."/>
            <person name="Hamwieh A."/>
            <person name="Solovyev V."/>
            <person name="Salamov A."/>
            <person name="Braich B."/>
            <person name="Kosarev P."/>
            <person name="Mahmoud A."/>
            <person name="Hajiyev E."/>
            <person name="Babayeva S."/>
            <person name="Izzatullayeva V."/>
            <person name="Mammadov A."/>
            <person name="Mammadov A."/>
            <person name="Sharifova S."/>
            <person name="Ojaghi J."/>
            <person name="Eynullazada K."/>
            <person name="Bayramov B."/>
            <person name="Abdulazimova A."/>
            <person name="Shahmuradov I."/>
        </authorList>
    </citation>
    <scope>NUCLEOTIDE SEQUENCE [LARGE SCALE GENOMIC DNA]</scope>
    <source>
        <strain evidence="3">AG2017</strain>
        <strain evidence="5">cv. AG2017</strain>
        <tissue evidence="3">Leaf</tissue>
    </source>
</reference>
<dbReference type="GeneID" id="116212230"/>
<keyword evidence="1" id="KW-0812">Transmembrane</keyword>
<accession>A0A218XMS8</accession>
<dbReference type="AlphaFoldDB" id="A0A218XMS8"/>
<evidence type="ECO:0000313" key="3">
    <source>
        <dbReference type="EMBL" id="PKI44294.1"/>
    </source>
</evidence>